<evidence type="ECO:0000313" key="2">
    <source>
        <dbReference type="EMBL" id="TWI86117.1"/>
    </source>
</evidence>
<organism evidence="2 3">
    <name type="scientific">Roseibium hamelinense</name>
    <dbReference type="NCBI Taxonomy" id="150831"/>
    <lineage>
        <taxon>Bacteria</taxon>
        <taxon>Pseudomonadati</taxon>
        <taxon>Pseudomonadota</taxon>
        <taxon>Alphaproteobacteria</taxon>
        <taxon>Hyphomicrobiales</taxon>
        <taxon>Stappiaceae</taxon>
        <taxon>Roseibium</taxon>
    </lineage>
</organism>
<dbReference type="Proteomes" id="UP000320593">
    <property type="component" value="Unassembled WGS sequence"/>
</dbReference>
<name>A0A562SXP9_9HYPH</name>
<dbReference type="OrthoDB" id="7678055at2"/>
<comment type="caution">
    <text evidence="2">The sequence shown here is derived from an EMBL/GenBank/DDBJ whole genome shotgun (WGS) entry which is preliminary data.</text>
</comment>
<dbReference type="RefSeq" id="WP_145344323.1">
    <property type="nucleotide sequence ID" value="NZ_SMLY01000074.1"/>
</dbReference>
<accession>A0A562SXP9</accession>
<reference evidence="2 3" key="1">
    <citation type="submission" date="2019-07" db="EMBL/GenBank/DDBJ databases">
        <title>Genomic Encyclopedia of Archaeal and Bacterial Type Strains, Phase II (KMG-II): from individual species to whole genera.</title>
        <authorList>
            <person name="Goeker M."/>
        </authorList>
    </citation>
    <scope>NUCLEOTIDE SEQUENCE [LARGE SCALE GENOMIC DNA]</scope>
    <source>
        <strain evidence="2 3">ATCC BAA-252</strain>
    </source>
</reference>
<evidence type="ECO:0000313" key="3">
    <source>
        <dbReference type="Proteomes" id="UP000320593"/>
    </source>
</evidence>
<protein>
    <submittedName>
        <fullName evidence="2">Uncharacterized protein</fullName>
    </submittedName>
</protein>
<dbReference type="AlphaFoldDB" id="A0A562SXP9"/>
<proteinExistence type="predicted"/>
<keyword evidence="1" id="KW-0812">Transmembrane</keyword>
<sequence>MSARFPMDPFSDENGSDVQLPIRPEPVGARFFARRLALVAARFLFALVIVTALFYVPMLIHELGQIETVITKGSAMRSAGFTAHIIDLLIGTAVFSFALLSALVAALLVSKPVYVWRVPKTEPQGEDETILEASATLVRMGKVRNV</sequence>
<evidence type="ECO:0000256" key="1">
    <source>
        <dbReference type="SAM" id="Phobius"/>
    </source>
</evidence>
<gene>
    <name evidence="2" type="ORF">JM93_02825</name>
</gene>
<dbReference type="EMBL" id="VLLF01000006">
    <property type="protein sequence ID" value="TWI86117.1"/>
    <property type="molecule type" value="Genomic_DNA"/>
</dbReference>
<keyword evidence="1" id="KW-0472">Membrane</keyword>
<feature type="transmembrane region" description="Helical" evidence="1">
    <location>
        <begin position="39"/>
        <end position="61"/>
    </location>
</feature>
<feature type="transmembrane region" description="Helical" evidence="1">
    <location>
        <begin position="81"/>
        <end position="109"/>
    </location>
</feature>
<keyword evidence="1" id="KW-1133">Transmembrane helix</keyword>
<keyword evidence="3" id="KW-1185">Reference proteome</keyword>